<dbReference type="SMART" id="SM00283">
    <property type="entry name" value="MA"/>
    <property type="match status" value="1"/>
</dbReference>
<comment type="caution">
    <text evidence="6">The sequence shown here is derived from an EMBL/GenBank/DDBJ whole genome shotgun (WGS) entry which is preliminary data.</text>
</comment>
<dbReference type="GO" id="GO:0007165">
    <property type="term" value="P:signal transduction"/>
    <property type="evidence" value="ECO:0007669"/>
    <property type="project" value="UniProtKB-KW"/>
</dbReference>
<organism evidence="6">
    <name type="scientific">hydrocarbon metagenome</name>
    <dbReference type="NCBI Taxonomy" id="938273"/>
    <lineage>
        <taxon>unclassified sequences</taxon>
        <taxon>metagenomes</taxon>
        <taxon>ecological metagenomes</taxon>
    </lineage>
</organism>
<dbReference type="EMBL" id="LNQE01000308">
    <property type="protein sequence ID" value="KUG27621.1"/>
    <property type="molecule type" value="Genomic_DNA"/>
</dbReference>
<evidence type="ECO:0000256" key="2">
    <source>
        <dbReference type="ARBA" id="ARBA00029447"/>
    </source>
</evidence>
<keyword evidence="3" id="KW-0175">Coiled coil</keyword>
<accession>A0A0W8G3C4</accession>
<dbReference type="InterPro" id="IPR004090">
    <property type="entry name" value="Chemotax_Me-accpt_rcpt"/>
</dbReference>
<keyword evidence="4" id="KW-0812">Transmembrane</keyword>
<evidence type="ECO:0000256" key="3">
    <source>
        <dbReference type="SAM" id="Coils"/>
    </source>
</evidence>
<keyword evidence="1" id="KW-0807">Transducer</keyword>
<protein>
    <submittedName>
        <fullName evidence="6">Methyl-accepting chemotaxis protein</fullName>
    </submittedName>
</protein>
<dbReference type="PRINTS" id="PR00260">
    <property type="entry name" value="CHEMTRNSDUCR"/>
</dbReference>
<dbReference type="Gene3D" id="1.10.287.950">
    <property type="entry name" value="Methyl-accepting chemotaxis protein"/>
    <property type="match status" value="1"/>
</dbReference>
<name>A0A0W8G3C4_9ZZZZ</name>
<dbReference type="PANTHER" id="PTHR32089:SF112">
    <property type="entry name" value="LYSOZYME-LIKE PROTEIN-RELATED"/>
    <property type="match status" value="1"/>
</dbReference>
<dbReference type="InterPro" id="IPR004089">
    <property type="entry name" value="MCPsignal_dom"/>
</dbReference>
<proteinExistence type="inferred from homology"/>
<dbReference type="Pfam" id="PF00015">
    <property type="entry name" value="MCPsignal"/>
    <property type="match status" value="1"/>
</dbReference>
<feature type="domain" description="Methyl-accepting transducer" evidence="5">
    <location>
        <begin position="227"/>
        <end position="463"/>
    </location>
</feature>
<feature type="coiled-coil region" evidence="3">
    <location>
        <begin position="466"/>
        <end position="493"/>
    </location>
</feature>
<gene>
    <name evidence="6" type="ORF">ASZ90_002526</name>
</gene>
<dbReference type="PANTHER" id="PTHR32089">
    <property type="entry name" value="METHYL-ACCEPTING CHEMOTAXIS PROTEIN MCPB"/>
    <property type="match status" value="1"/>
</dbReference>
<dbReference type="AlphaFoldDB" id="A0A0W8G3C4"/>
<reference evidence="6" key="1">
    <citation type="journal article" date="2015" name="Proc. Natl. Acad. Sci. U.S.A.">
        <title>Networks of energetic and metabolic interactions define dynamics in microbial communities.</title>
        <authorList>
            <person name="Embree M."/>
            <person name="Liu J.K."/>
            <person name="Al-Bassam M.M."/>
            <person name="Zengler K."/>
        </authorList>
    </citation>
    <scope>NUCLEOTIDE SEQUENCE</scope>
</reference>
<evidence type="ECO:0000256" key="4">
    <source>
        <dbReference type="SAM" id="Phobius"/>
    </source>
</evidence>
<keyword evidence="4" id="KW-1133">Transmembrane helix</keyword>
<keyword evidence="4" id="KW-0472">Membrane</keyword>
<evidence type="ECO:0000259" key="5">
    <source>
        <dbReference type="PROSITE" id="PS50111"/>
    </source>
</evidence>
<dbReference type="GO" id="GO:0016020">
    <property type="term" value="C:membrane"/>
    <property type="evidence" value="ECO:0007669"/>
    <property type="project" value="InterPro"/>
</dbReference>
<dbReference type="PROSITE" id="PS50111">
    <property type="entry name" value="CHEMOTAXIS_TRANSDUC_2"/>
    <property type="match status" value="1"/>
</dbReference>
<comment type="similarity">
    <text evidence="2">Belongs to the methyl-accepting chemotaxis (MCP) protein family.</text>
</comment>
<dbReference type="GO" id="GO:0006935">
    <property type="term" value="P:chemotaxis"/>
    <property type="evidence" value="ECO:0007669"/>
    <property type="project" value="InterPro"/>
</dbReference>
<evidence type="ECO:0000256" key="1">
    <source>
        <dbReference type="ARBA" id="ARBA00023224"/>
    </source>
</evidence>
<evidence type="ECO:0000313" key="6">
    <source>
        <dbReference type="EMBL" id="KUG27621.1"/>
    </source>
</evidence>
<feature type="transmembrane region" description="Helical" evidence="4">
    <location>
        <begin position="34"/>
        <end position="52"/>
    </location>
</feature>
<dbReference type="CDD" id="cd11386">
    <property type="entry name" value="MCP_signal"/>
    <property type="match status" value="1"/>
</dbReference>
<dbReference type="GO" id="GO:0004888">
    <property type="term" value="F:transmembrane signaling receptor activity"/>
    <property type="evidence" value="ECO:0007669"/>
    <property type="project" value="InterPro"/>
</dbReference>
<dbReference type="SUPFAM" id="SSF58104">
    <property type="entry name" value="Methyl-accepting chemotaxis protein (MCP) signaling domain"/>
    <property type="match status" value="1"/>
</dbReference>
<sequence>MGRGFSHAAAAAAVILAITTGVTGFLDGSWSKAAPVLATACAAAIVASWLASRRATSRLLGRLRELLPAEERPAEPETEHLIERLGGHLGTAREERLKALNLLARLPFPCMTVVCSGQVKWRNESMAALMGARRAMPDQETMEAFCARTSAKTWENLHKGRYDGPLLRVSGPGGGESLFRVELLEIDKADGCWLCLFQDMTAPSRDFERLEAAYAAARRINASITESAAALEAMSREISQALVALVGSMHDSKDQAGQVAQAMQEMTDNVRMMATMAAETAKTALEAESQARDGAGTIKQTAQVTHKVVASYDNLQLILAQLVNEAGSIGKVVGIITDIADQTNLLALNAAIEAARAGEAGRGFAVVADEVRKLAEKTITATKEVRTAVQAIEGCSRRAVDAMAATSEDIASSCGLVESVEASFTAIAEGMVSAARGIDDIAHRAEQQCASSFEINMCAMNVTDNSQEVYDEVQNASRELERLVGQVSRVRDLAAKTLASEVASSTAWSVKAMGLCPTSHV</sequence>